<name>A0A7W6LP99_9SPHN</name>
<organism evidence="3 4">
    <name type="scientific">Sphingobium scionense</name>
    <dbReference type="NCBI Taxonomy" id="1404341"/>
    <lineage>
        <taxon>Bacteria</taxon>
        <taxon>Pseudomonadati</taxon>
        <taxon>Pseudomonadota</taxon>
        <taxon>Alphaproteobacteria</taxon>
        <taxon>Sphingomonadales</taxon>
        <taxon>Sphingomonadaceae</taxon>
        <taxon>Sphingobium</taxon>
    </lineage>
</organism>
<dbReference type="EMBL" id="JACIEU010000006">
    <property type="protein sequence ID" value="MBB4147978.1"/>
    <property type="molecule type" value="Genomic_DNA"/>
</dbReference>
<evidence type="ECO:0000313" key="4">
    <source>
        <dbReference type="Proteomes" id="UP000590524"/>
    </source>
</evidence>
<dbReference type="Gene3D" id="1.10.10.1400">
    <property type="entry name" value="Terminase, small subunit, N-terminal DNA-binding domain, HTH motif"/>
    <property type="match status" value="1"/>
</dbReference>
<dbReference type="PANTHER" id="PTHR41328:SF2">
    <property type="entry name" value="TERMINASE SMALL SUBUNIT"/>
    <property type="match status" value="1"/>
</dbReference>
<evidence type="ECO:0000256" key="1">
    <source>
        <dbReference type="ARBA" id="ARBA00022612"/>
    </source>
</evidence>
<evidence type="ECO:0000256" key="2">
    <source>
        <dbReference type="ARBA" id="ARBA00023219"/>
    </source>
</evidence>
<protein>
    <submittedName>
        <fullName evidence="3">Phage terminase small subunit</fullName>
    </submittedName>
</protein>
<sequence length="164" mass="17932">MTPKQQRFVDEYLIDLNATQAAIRAGYSAKTANEQGARLLANVSVRNAVSEAKAKRSKETGIDAAWVLSRLAAEAFADLADLYDEHGRVKPVKDWPLVWRQGLVAGIEVETIGEGAGHVTKIKISERIKRVELIGKHVDVQAFKEKLEVAAAMTLVIDPKDAAL</sequence>
<dbReference type="InterPro" id="IPR052404">
    <property type="entry name" value="SPP1-like_terminase"/>
</dbReference>
<dbReference type="Pfam" id="PF03592">
    <property type="entry name" value="Terminase_2"/>
    <property type="match status" value="1"/>
</dbReference>
<keyword evidence="1" id="KW-1188">Viral release from host cell</keyword>
<gene>
    <name evidence="3" type="ORF">GGQ90_001756</name>
</gene>
<dbReference type="Proteomes" id="UP000590524">
    <property type="component" value="Unassembled WGS sequence"/>
</dbReference>
<dbReference type="PANTHER" id="PTHR41328">
    <property type="entry name" value="TERMINASE SMALL SUBUNIT-RELATED"/>
    <property type="match status" value="1"/>
</dbReference>
<comment type="caution">
    <text evidence="3">The sequence shown here is derived from an EMBL/GenBank/DDBJ whole genome shotgun (WGS) entry which is preliminary data.</text>
</comment>
<reference evidence="3 4" key="1">
    <citation type="submission" date="2020-08" db="EMBL/GenBank/DDBJ databases">
        <title>Genomic Encyclopedia of Type Strains, Phase IV (KMG-IV): sequencing the most valuable type-strain genomes for metagenomic binning, comparative biology and taxonomic classification.</title>
        <authorList>
            <person name="Goeker M."/>
        </authorList>
    </citation>
    <scope>NUCLEOTIDE SEQUENCE [LARGE SCALE GENOMIC DNA]</scope>
    <source>
        <strain evidence="3 4">DSM 19371</strain>
    </source>
</reference>
<keyword evidence="2" id="KW-0231">Viral genome packaging</keyword>
<dbReference type="RefSeq" id="WP_188081766.1">
    <property type="nucleotide sequence ID" value="NZ_JACIEU010000006.1"/>
</dbReference>
<dbReference type="InterPro" id="IPR038713">
    <property type="entry name" value="Terminase_Gp1_N_sf"/>
</dbReference>
<evidence type="ECO:0000313" key="3">
    <source>
        <dbReference type="EMBL" id="MBB4147978.1"/>
    </source>
</evidence>
<accession>A0A7W6LP99</accession>
<proteinExistence type="predicted"/>
<dbReference type="InterPro" id="IPR005335">
    <property type="entry name" value="Terminase_ssu"/>
</dbReference>
<keyword evidence="4" id="KW-1185">Reference proteome</keyword>
<dbReference type="AlphaFoldDB" id="A0A7W6LP99"/>
<dbReference type="GO" id="GO:0051276">
    <property type="term" value="P:chromosome organization"/>
    <property type="evidence" value="ECO:0007669"/>
    <property type="project" value="InterPro"/>
</dbReference>